<feature type="region of interest" description="Disordered" evidence="1">
    <location>
        <begin position="32"/>
        <end position="70"/>
    </location>
</feature>
<organism evidence="2 3">
    <name type="scientific">Anopheles melas</name>
    <dbReference type="NCBI Taxonomy" id="34690"/>
    <lineage>
        <taxon>Eukaryota</taxon>
        <taxon>Metazoa</taxon>
        <taxon>Ecdysozoa</taxon>
        <taxon>Arthropoda</taxon>
        <taxon>Hexapoda</taxon>
        <taxon>Insecta</taxon>
        <taxon>Pterygota</taxon>
        <taxon>Neoptera</taxon>
        <taxon>Endopterygota</taxon>
        <taxon>Diptera</taxon>
        <taxon>Nematocera</taxon>
        <taxon>Culicoidea</taxon>
        <taxon>Culicidae</taxon>
        <taxon>Anophelinae</taxon>
        <taxon>Anopheles</taxon>
    </lineage>
</organism>
<dbReference type="VEuPathDB" id="VectorBase:AMEC001900"/>
<sequence length="208" mass="23524">MATRCDKRSGMVYHARDRLLKRRLQEWEEECARASLPQSTAMENLPSSMSDSDEEGAMSYSSGADTDTDDGLLHEVPQQDCPFGEAWFEDDLRLWALQTSQTHRALALLLVHIRQHQPHCKLSCDPRTLMHTPVSKSTEAEITSIGERKSVVQRCGHMFAVILSVSVVKSLSFSLRSMNCSVFSLVCMFDLILAMRNLQSRVLRSTFL</sequence>
<evidence type="ECO:0000313" key="3">
    <source>
        <dbReference type="Proteomes" id="UP000075902"/>
    </source>
</evidence>
<reference evidence="3" key="1">
    <citation type="submission" date="2014-01" db="EMBL/GenBank/DDBJ databases">
        <title>The Genome Sequence of Anopheles melas CM1001059_A (V2).</title>
        <authorList>
            <consortium name="The Broad Institute Genomics Platform"/>
            <person name="Neafsey D.E."/>
            <person name="Besansky N."/>
            <person name="Howell P."/>
            <person name="Walton C."/>
            <person name="Young S.K."/>
            <person name="Zeng Q."/>
            <person name="Gargeya S."/>
            <person name="Fitzgerald M."/>
            <person name="Haas B."/>
            <person name="Abouelleil A."/>
            <person name="Allen A.W."/>
            <person name="Alvarado L."/>
            <person name="Arachchi H.M."/>
            <person name="Berlin A.M."/>
            <person name="Chapman S.B."/>
            <person name="Gainer-Dewar J."/>
            <person name="Goldberg J."/>
            <person name="Griggs A."/>
            <person name="Gujja S."/>
            <person name="Hansen M."/>
            <person name="Howarth C."/>
            <person name="Imamovic A."/>
            <person name="Ireland A."/>
            <person name="Larimer J."/>
            <person name="McCowan C."/>
            <person name="Murphy C."/>
            <person name="Pearson M."/>
            <person name="Poon T.W."/>
            <person name="Priest M."/>
            <person name="Roberts A."/>
            <person name="Saif S."/>
            <person name="Shea T."/>
            <person name="Sisk P."/>
            <person name="Sykes S."/>
            <person name="Wortman J."/>
            <person name="Nusbaum C."/>
            <person name="Birren B."/>
        </authorList>
    </citation>
    <scope>NUCLEOTIDE SEQUENCE [LARGE SCALE GENOMIC DNA]</scope>
    <source>
        <strain evidence="3">CM1001059</strain>
    </source>
</reference>
<reference evidence="2" key="2">
    <citation type="submission" date="2020-05" db="UniProtKB">
        <authorList>
            <consortium name="EnsemblMetazoa"/>
        </authorList>
    </citation>
    <scope>IDENTIFICATION</scope>
    <source>
        <strain evidence="2">CM1001059</strain>
    </source>
</reference>
<dbReference type="Proteomes" id="UP000075902">
    <property type="component" value="Unassembled WGS sequence"/>
</dbReference>
<evidence type="ECO:0000313" key="2">
    <source>
        <dbReference type="EnsemblMetazoa" id="AMEC001900-PA"/>
    </source>
</evidence>
<protein>
    <submittedName>
        <fullName evidence="2">Uncharacterized protein</fullName>
    </submittedName>
</protein>
<evidence type="ECO:0000256" key="1">
    <source>
        <dbReference type="SAM" id="MobiDB-lite"/>
    </source>
</evidence>
<accession>A0A182TGH8</accession>
<dbReference type="EnsemblMetazoa" id="AMEC001900-RA">
    <property type="protein sequence ID" value="AMEC001900-PA"/>
    <property type="gene ID" value="AMEC001900"/>
</dbReference>
<name>A0A182TGH8_9DIPT</name>
<feature type="compositionally biased region" description="Polar residues" evidence="1">
    <location>
        <begin position="36"/>
        <end position="50"/>
    </location>
</feature>
<proteinExistence type="predicted"/>
<keyword evidence="3" id="KW-1185">Reference proteome</keyword>
<dbReference type="AlphaFoldDB" id="A0A182TGH8"/>